<dbReference type="PROSITE" id="PS51186">
    <property type="entry name" value="GNAT"/>
    <property type="match status" value="1"/>
</dbReference>
<evidence type="ECO:0000259" key="1">
    <source>
        <dbReference type="PROSITE" id="PS51186"/>
    </source>
</evidence>
<accession>A0A0P0P2B7</accession>
<dbReference type="InterPro" id="IPR016181">
    <property type="entry name" value="Acyl_CoA_acyltransferase"/>
</dbReference>
<evidence type="ECO:0000313" key="2">
    <source>
        <dbReference type="EMBL" id="ALL14687.1"/>
    </source>
</evidence>
<reference evidence="2 3" key="1">
    <citation type="submission" date="2015-10" db="EMBL/GenBank/DDBJ databases">
        <title>Conservation of the essential genome among Caulobacter and Brevundimonas species.</title>
        <authorList>
            <person name="Scott D."/>
            <person name="Ely B."/>
        </authorList>
    </citation>
    <scope>NUCLEOTIDE SEQUENCE [LARGE SCALE GENOMIC DNA]</scope>
    <source>
        <strain evidence="2 3">CB4</strain>
    </source>
</reference>
<dbReference type="KEGG" id="chq:AQ619_15725"/>
<dbReference type="OrthoDB" id="9804153at2"/>
<keyword evidence="2" id="KW-0808">Transferase</keyword>
<dbReference type="GO" id="GO:0016747">
    <property type="term" value="F:acyltransferase activity, transferring groups other than amino-acyl groups"/>
    <property type="evidence" value="ECO:0007669"/>
    <property type="project" value="InterPro"/>
</dbReference>
<evidence type="ECO:0000313" key="3">
    <source>
        <dbReference type="Proteomes" id="UP000056905"/>
    </source>
</evidence>
<dbReference type="RefSeq" id="WP_062149782.1">
    <property type="nucleotide sequence ID" value="NZ_CP013002.1"/>
</dbReference>
<gene>
    <name evidence="2" type="ORF">AQ619_15725</name>
</gene>
<keyword evidence="3" id="KW-1185">Reference proteome</keyword>
<protein>
    <submittedName>
        <fullName evidence="2">Acetyltransferase</fullName>
    </submittedName>
</protein>
<dbReference type="PANTHER" id="PTHR43328:SF1">
    <property type="entry name" value="N-ACETYLTRANSFERASE DOMAIN-CONTAINING PROTEIN"/>
    <property type="match status" value="1"/>
</dbReference>
<name>A0A0P0P2B7_9CAUL</name>
<dbReference type="AlphaFoldDB" id="A0A0P0P2B7"/>
<dbReference type="Gene3D" id="3.40.630.30">
    <property type="match status" value="1"/>
</dbReference>
<dbReference type="STRING" id="69395.AQ619_15725"/>
<dbReference type="SUPFAM" id="SSF55729">
    <property type="entry name" value="Acyl-CoA N-acyltransferases (Nat)"/>
    <property type="match status" value="1"/>
</dbReference>
<dbReference type="Proteomes" id="UP000056905">
    <property type="component" value="Chromosome"/>
</dbReference>
<proteinExistence type="predicted"/>
<dbReference type="InterPro" id="IPR000182">
    <property type="entry name" value="GNAT_dom"/>
</dbReference>
<organism evidence="2 3">
    <name type="scientific">Caulobacter henricii</name>
    <dbReference type="NCBI Taxonomy" id="69395"/>
    <lineage>
        <taxon>Bacteria</taxon>
        <taxon>Pseudomonadati</taxon>
        <taxon>Pseudomonadota</taxon>
        <taxon>Alphaproteobacteria</taxon>
        <taxon>Caulobacterales</taxon>
        <taxon>Caulobacteraceae</taxon>
        <taxon>Caulobacter</taxon>
    </lineage>
</organism>
<dbReference type="EMBL" id="CP013002">
    <property type="protein sequence ID" value="ALL14687.1"/>
    <property type="molecule type" value="Genomic_DNA"/>
</dbReference>
<sequence length="177" mass="19506">MCVIDKSPIIEARRVTLRAPTMNDVPRLASLGGDRDVSRMTTRMPWPYGRSDAEDFVGRCQAQDRRRDNTFVLDLEDEGVVGVLGLFTPPGGQLEIGYWIGKPFWGRGLATEACQSALAWAKQDWRKRLVVAGHFADNPASGQVLIKAGFLYTGVVEAKPSVARGAVAQTRMMVWLA</sequence>
<feature type="domain" description="N-acetyltransferase" evidence="1">
    <location>
        <begin position="15"/>
        <end position="177"/>
    </location>
</feature>
<dbReference type="Pfam" id="PF13302">
    <property type="entry name" value="Acetyltransf_3"/>
    <property type="match status" value="1"/>
</dbReference>
<dbReference type="PANTHER" id="PTHR43328">
    <property type="entry name" value="ACETYLTRANSFERASE-RELATED"/>
    <property type="match status" value="1"/>
</dbReference>